<sequence length="216" mass="24580">MKLKVLMVDDHPSMIEGYKIILSYNTSGYEIETAVAYNCETAYQLLNSTKFDIVFLDYSLPPFEEQNIHNGVDLAKFIRKKEIKSKIVILTSHSESIILYDIIIATDPDGLLVKSDFSADELLIAFEKIVNGENYRSATVTHNVKELLANKVYLDDYNRKIITLLSQGIKTKSIPNYINISMSSVEKRKTQIRDYFGLKKASDEDILREAKKAGLL</sequence>
<reference evidence="4" key="1">
    <citation type="submission" date="2019-01" db="EMBL/GenBank/DDBJ databases">
        <title>Cytophagaceae bacterium strain CAR-16.</title>
        <authorList>
            <person name="Chen W.-M."/>
        </authorList>
    </citation>
    <scope>NUCLEOTIDE SEQUENCE [LARGE SCALE GENOMIC DNA]</scope>
    <source>
        <strain evidence="4">LLJ-11</strain>
    </source>
</reference>
<evidence type="ECO:0000256" key="1">
    <source>
        <dbReference type="PROSITE-ProRule" id="PRU00169"/>
    </source>
</evidence>
<evidence type="ECO:0000313" key="3">
    <source>
        <dbReference type="EMBL" id="RXR20878.1"/>
    </source>
</evidence>
<dbReference type="Gene3D" id="3.40.50.2300">
    <property type="match status" value="1"/>
</dbReference>
<keyword evidence="4" id="KW-1185">Reference proteome</keyword>
<dbReference type="InterPro" id="IPR001789">
    <property type="entry name" value="Sig_transdc_resp-reg_receiver"/>
</dbReference>
<dbReference type="InterPro" id="IPR011006">
    <property type="entry name" value="CheY-like_superfamily"/>
</dbReference>
<evidence type="ECO:0000313" key="4">
    <source>
        <dbReference type="Proteomes" id="UP000290283"/>
    </source>
</evidence>
<keyword evidence="1" id="KW-0597">Phosphoprotein</keyword>
<name>A0A4Q1K530_9FLAO</name>
<dbReference type="Pfam" id="PF00072">
    <property type="entry name" value="Response_reg"/>
    <property type="match status" value="1"/>
</dbReference>
<accession>A0A4Q1K530</accession>
<dbReference type="InterPro" id="IPR051015">
    <property type="entry name" value="EvgA-like"/>
</dbReference>
<dbReference type="GO" id="GO:0000160">
    <property type="term" value="P:phosphorelay signal transduction system"/>
    <property type="evidence" value="ECO:0007669"/>
    <property type="project" value="InterPro"/>
</dbReference>
<gene>
    <name evidence="3" type="ORF">EQG63_02775</name>
</gene>
<dbReference type="AlphaFoldDB" id="A0A4Q1K530"/>
<dbReference type="RefSeq" id="WP_129434175.1">
    <property type="nucleotide sequence ID" value="NZ_SBKO01000001.1"/>
</dbReference>
<dbReference type="SUPFAM" id="SSF52172">
    <property type="entry name" value="CheY-like"/>
    <property type="match status" value="1"/>
</dbReference>
<protein>
    <submittedName>
        <fullName evidence="3">Response regulator transcription factor</fullName>
    </submittedName>
</protein>
<evidence type="ECO:0000259" key="2">
    <source>
        <dbReference type="PROSITE" id="PS50110"/>
    </source>
</evidence>
<feature type="modified residue" description="4-aspartylphosphate" evidence="1">
    <location>
        <position position="57"/>
    </location>
</feature>
<dbReference type="PANTHER" id="PTHR45566:SF1">
    <property type="entry name" value="HTH-TYPE TRANSCRIPTIONAL REGULATOR YHJB-RELATED"/>
    <property type="match status" value="1"/>
</dbReference>
<dbReference type="PANTHER" id="PTHR45566">
    <property type="entry name" value="HTH-TYPE TRANSCRIPTIONAL REGULATOR YHJB-RELATED"/>
    <property type="match status" value="1"/>
</dbReference>
<dbReference type="OrthoDB" id="651456at2"/>
<dbReference type="PROSITE" id="PS50110">
    <property type="entry name" value="RESPONSE_REGULATORY"/>
    <property type="match status" value="1"/>
</dbReference>
<dbReference type="SMART" id="SM00448">
    <property type="entry name" value="REC"/>
    <property type="match status" value="1"/>
</dbReference>
<organism evidence="3 4">
    <name type="scientific">Flavobacterium amnicola</name>
    <dbReference type="NCBI Taxonomy" id="2506422"/>
    <lineage>
        <taxon>Bacteria</taxon>
        <taxon>Pseudomonadati</taxon>
        <taxon>Bacteroidota</taxon>
        <taxon>Flavobacteriia</taxon>
        <taxon>Flavobacteriales</taxon>
        <taxon>Flavobacteriaceae</taxon>
        <taxon>Flavobacterium</taxon>
    </lineage>
</organism>
<proteinExistence type="predicted"/>
<feature type="domain" description="Response regulatory" evidence="2">
    <location>
        <begin position="4"/>
        <end position="129"/>
    </location>
</feature>
<dbReference type="EMBL" id="SBKO01000001">
    <property type="protein sequence ID" value="RXR20878.1"/>
    <property type="molecule type" value="Genomic_DNA"/>
</dbReference>
<comment type="caution">
    <text evidence="3">The sequence shown here is derived from an EMBL/GenBank/DDBJ whole genome shotgun (WGS) entry which is preliminary data.</text>
</comment>
<dbReference type="Proteomes" id="UP000290283">
    <property type="component" value="Unassembled WGS sequence"/>
</dbReference>